<dbReference type="InterPro" id="IPR036890">
    <property type="entry name" value="HATPase_C_sf"/>
</dbReference>
<dbReference type="SUPFAM" id="SSF55874">
    <property type="entry name" value="ATPase domain of HSP90 chaperone/DNA topoisomerase II/histidine kinase"/>
    <property type="match status" value="1"/>
</dbReference>
<dbReference type="InterPro" id="IPR010559">
    <property type="entry name" value="Sig_transdc_His_kin_internal"/>
</dbReference>
<keyword evidence="5" id="KW-0597">Phosphoprotein</keyword>
<evidence type="ECO:0000259" key="14">
    <source>
        <dbReference type="PROSITE" id="PS50885"/>
    </source>
</evidence>
<evidence type="ECO:0000256" key="10">
    <source>
        <dbReference type="ARBA" id="ARBA00023012"/>
    </source>
</evidence>
<dbReference type="Proteomes" id="UP000253314">
    <property type="component" value="Unassembled WGS sequence"/>
</dbReference>
<dbReference type="GO" id="GO:0000155">
    <property type="term" value="F:phosphorelay sensor kinase activity"/>
    <property type="evidence" value="ECO:0007669"/>
    <property type="project" value="InterPro"/>
</dbReference>
<keyword evidence="16" id="KW-1185">Reference proteome</keyword>
<dbReference type="CDD" id="cd06225">
    <property type="entry name" value="HAMP"/>
    <property type="match status" value="1"/>
</dbReference>
<keyword evidence="4" id="KW-1003">Cell membrane</keyword>
<dbReference type="InterPro" id="IPR003594">
    <property type="entry name" value="HATPase_dom"/>
</dbReference>
<evidence type="ECO:0000313" key="15">
    <source>
        <dbReference type="EMBL" id="RBW69818.1"/>
    </source>
</evidence>
<dbReference type="SUPFAM" id="SSF158472">
    <property type="entry name" value="HAMP domain-like"/>
    <property type="match status" value="1"/>
</dbReference>
<dbReference type="PROSITE" id="PS50885">
    <property type="entry name" value="HAMP"/>
    <property type="match status" value="1"/>
</dbReference>
<comment type="subcellular location">
    <subcellularLocation>
        <location evidence="2">Cell membrane</location>
        <topology evidence="2">Multi-pass membrane protein</topology>
    </subcellularLocation>
</comment>
<evidence type="ECO:0000256" key="12">
    <source>
        <dbReference type="SAM" id="Phobius"/>
    </source>
</evidence>
<evidence type="ECO:0000256" key="5">
    <source>
        <dbReference type="ARBA" id="ARBA00022553"/>
    </source>
</evidence>
<evidence type="ECO:0000256" key="4">
    <source>
        <dbReference type="ARBA" id="ARBA00022475"/>
    </source>
</evidence>
<evidence type="ECO:0000256" key="11">
    <source>
        <dbReference type="ARBA" id="ARBA00023136"/>
    </source>
</evidence>
<dbReference type="Gene3D" id="3.30.565.10">
    <property type="entry name" value="Histidine kinase-like ATPase, C-terminal domain"/>
    <property type="match status" value="1"/>
</dbReference>
<sequence>MHKMNSWFKNLKFRNKVLFICLLSSLLPVIALGSFCYIQIQHLLITRESEVLDESLNQAISSLDYKVNTYFNVINQIVWNEDVKRGITSDYENSYEMYLFYRDILDPLSMNTHFLYNEINTITIYSDNKMHSHASILRPLTDIEQKSWFESILRTSTPKLVVSDADRKFEVISQIFDRNHSITNIAYIDINYEHVFDPMSSLFENNYGLIILDENNNPVYSFQNFLEKNRSYALSTDEFLEKLNDGSLKQDYVYKKASLSSYNWTAYLYRPMDAIYASTYQITVTVFVVIFSCILILFLSIYFLSRVIVRPLEKLAKNMEQIEKGDLSVTVTNSATDEIGNLIRQFGNMVHKLKDMINEVYKSKIAQQEYEMKALQAQINPHFFYNSLSLINSKAIIADQEDISQMAQLLSTFYRTTLNKGKNTISVRDELQNTTSYIQIQRMMHSDSFDVHYEIEEEILCYSMLNLLLQPLVENAINHGIDHKESPGKGVLTISGKQTDDNLIFTVSDNGCGIDPETLKTILTTKTKGYGVQNVHHRVQLYYDSEYGLAYESTLMEGTTVTLIIPKS</sequence>
<dbReference type="InterPro" id="IPR005467">
    <property type="entry name" value="His_kinase_dom"/>
</dbReference>
<keyword evidence="7" id="KW-0547">Nucleotide-binding</keyword>
<evidence type="ECO:0000313" key="16">
    <source>
        <dbReference type="Proteomes" id="UP000253314"/>
    </source>
</evidence>
<dbReference type="Pfam" id="PF00672">
    <property type="entry name" value="HAMP"/>
    <property type="match status" value="1"/>
</dbReference>
<evidence type="ECO:0000256" key="3">
    <source>
        <dbReference type="ARBA" id="ARBA00012438"/>
    </source>
</evidence>
<accession>A0A366XW80</accession>
<evidence type="ECO:0000259" key="13">
    <source>
        <dbReference type="PROSITE" id="PS50109"/>
    </source>
</evidence>
<dbReference type="AlphaFoldDB" id="A0A366XW80"/>
<dbReference type="GO" id="GO:0005524">
    <property type="term" value="F:ATP binding"/>
    <property type="evidence" value="ECO:0007669"/>
    <property type="project" value="UniProtKB-KW"/>
</dbReference>
<evidence type="ECO:0000256" key="6">
    <source>
        <dbReference type="ARBA" id="ARBA00022679"/>
    </source>
</evidence>
<dbReference type="Pfam" id="PF06580">
    <property type="entry name" value="His_kinase"/>
    <property type="match status" value="1"/>
</dbReference>
<dbReference type="Gene3D" id="6.10.340.10">
    <property type="match status" value="1"/>
</dbReference>
<reference evidence="15 16" key="1">
    <citation type="submission" date="2018-07" db="EMBL/GenBank/DDBJ databases">
        <title>Lottiidibacillus patelloidae gen. nov., sp. nov., isolated from the intestinal tract of a marine limpet and the reclassification of B. taeanensis BH030017T, B. algicola KMM 3737T and B. hwajinpoensis SW-72T as genus Lottiidibacillus.</title>
        <authorList>
            <person name="Liu R."/>
            <person name="Huang Z."/>
        </authorList>
    </citation>
    <scope>NUCLEOTIDE SEQUENCE [LARGE SCALE GENOMIC DNA]</scope>
    <source>
        <strain evidence="15 16">BH030017</strain>
    </source>
</reference>
<dbReference type="EMBL" id="QOCW01000008">
    <property type="protein sequence ID" value="RBW69818.1"/>
    <property type="molecule type" value="Genomic_DNA"/>
</dbReference>
<proteinExistence type="predicted"/>
<evidence type="ECO:0000256" key="2">
    <source>
        <dbReference type="ARBA" id="ARBA00004651"/>
    </source>
</evidence>
<comment type="caution">
    <text evidence="15">The sequence shown here is derived from an EMBL/GenBank/DDBJ whole genome shotgun (WGS) entry which is preliminary data.</text>
</comment>
<feature type="domain" description="Histidine kinase" evidence="13">
    <location>
        <begin position="348"/>
        <end position="568"/>
    </location>
</feature>
<gene>
    <name evidence="15" type="ORF">DS031_09830</name>
</gene>
<keyword evidence="12" id="KW-0812">Transmembrane</keyword>
<evidence type="ECO:0000256" key="7">
    <source>
        <dbReference type="ARBA" id="ARBA00022741"/>
    </source>
</evidence>
<keyword evidence="11 12" id="KW-0472">Membrane</keyword>
<comment type="catalytic activity">
    <reaction evidence="1">
        <text>ATP + protein L-histidine = ADP + protein N-phospho-L-histidine.</text>
        <dbReference type="EC" id="2.7.13.3"/>
    </reaction>
</comment>
<dbReference type="InterPro" id="IPR050640">
    <property type="entry name" value="Bact_2-comp_sensor_kinase"/>
</dbReference>
<dbReference type="GO" id="GO:0005886">
    <property type="term" value="C:plasma membrane"/>
    <property type="evidence" value="ECO:0007669"/>
    <property type="project" value="UniProtKB-SubCell"/>
</dbReference>
<dbReference type="InterPro" id="IPR003660">
    <property type="entry name" value="HAMP_dom"/>
</dbReference>
<dbReference type="PANTHER" id="PTHR34220:SF7">
    <property type="entry name" value="SENSOR HISTIDINE KINASE YPDA"/>
    <property type="match status" value="1"/>
</dbReference>
<feature type="transmembrane region" description="Helical" evidence="12">
    <location>
        <begin position="280"/>
        <end position="304"/>
    </location>
</feature>
<dbReference type="Pfam" id="PF02518">
    <property type="entry name" value="HATPase_c"/>
    <property type="match status" value="1"/>
</dbReference>
<keyword evidence="6" id="KW-0808">Transferase</keyword>
<organism evidence="15 16">
    <name type="scientific">Bacillus taeanensis</name>
    <dbReference type="NCBI Taxonomy" id="273032"/>
    <lineage>
        <taxon>Bacteria</taxon>
        <taxon>Bacillati</taxon>
        <taxon>Bacillota</taxon>
        <taxon>Bacilli</taxon>
        <taxon>Bacillales</taxon>
        <taxon>Bacillaceae</taxon>
        <taxon>Bacillus</taxon>
    </lineage>
</organism>
<keyword evidence="10" id="KW-0902">Two-component regulatory system</keyword>
<name>A0A366XW80_9BACI</name>
<evidence type="ECO:0000256" key="9">
    <source>
        <dbReference type="ARBA" id="ARBA00022840"/>
    </source>
</evidence>
<protein>
    <recommendedName>
        <fullName evidence="3">histidine kinase</fullName>
        <ecNumber evidence="3">2.7.13.3</ecNumber>
    </recommendedName>
</protein>
<evidence type="ECO:0000256" key="1">
    <source>
        <dbReference type="ARBA" id="ARBA00000085"/>
    </source>
</evidence>
<evidence type="ECO:0000256" key="8">
    <source>
        <dbReference type="ARBA" id="ARBA00022777"/>
    </source>
</evidence>
<dbReference type="PROSITE" id="PS50109">
    <property type="entry name" value="HIS_KIN"/>
    <property type="match status" value="1"/>
</dbReference>
<dbReference type="PANTHER" id="PTHR34220">
    <property type="entry name" value="SENSOR HISTIDINE KINASE YPDA"/>
    <property type="match status" value="1"/>
</dbReference>
<dbReference type="SMART" id="SM00304">
    <property type="entry name" value="HAMP"/>
    <property type="match status" value="1"/>
</dbReference>
<keyword evidence="12" id="KW-1133">Transmembrane helix</keyword>
<keyword evidence="8 15" id="KW-0418">Kinase</keyword>
<keyword evidence="9" id="KW-0067">ATP-binding</keyword>
<dbReference type="SMART" id="SM00387">
    <property type="entry name" value="HATPase_c"/>
    <property type="match status" value="1"/>
</dbReference>
<feature type="domain" description="HAMP" evidence="14">
    <location>
        <begin position="306"/>
        <end position="358"/>
    </location>
</feature>
<dbReference type="EC" id="2.7.13.3" evidence="3"/>
<dbReference type="RefSeq" id="WP_113805902.1">
    <property type="nucleotide sequence ID" value="NZ_QOCW01000008.1"/>
</dbReference>
<dbReference type="OrthoDB" id="9776552at2"/>